<evidence type="ECO:0000256" key="1">
    <source>
        <dbReference type="SAM" id="MobiDB-lite"/>
    </source>
</evidence>
<sequence>MPVLARTYAEWPLSSHLACTIPDQSLLSPDQTQTPSSAVRENPTDDSLGLSRPTKLPEILFWSFLELAQAEMKKTDRMILSKFGSRVIRSITFTSVVE</sequence>
<evidence type="ECO:0000313" key="3">
    <source>
        <dbReference type="Proteomes" id="UP000735302"/>
    </source>
</evidence>
<feature type="compositionally biased region" description="Polar residues" evidence="1">
    <location>
        <begin position="24"/>
        <end position="39"/>
    </location>
</feature>
<feature type="region of interest" description="Disordered" evidence="1">
    <location>
        <begin position="24"/>
        <end position="52"/>
    </location>
</feature>
<reference evidence="2 3" key="1">
    <citation type="journal article" date="2021" name="Elife">
        <title>Chloroplast acquisition without the gene transfer in kleptoplastic sea slugs, Plakobranchus ocellatus.</title>
        <authorList>
            <person name="Maeda T."/>
            <person name="Takahashi S."/>
            <person name="Yoshida T."/>
            <person name="Shimamura S."/>
            <person name="Takaki Y."/>
            <person name="Nagai Y."/>
            <person name="Toyoda A."/>
            <person name="Suzuki Y."/>
            <person name="Arimoto A."/>
            <person name="Ishii H."/>
            <person name="Satoh N."/>
            <person name="Nishiyama T."/>
            <person name="Hasebe M."/>
            <person name="Maruyama T."/>
            <person name="Minagawa J."/>
            <person name="Obokata J."/>
            <person name="Shigenobu S."/>
        </authorList>
    </citation>
    <scope>NUCLEOTIDE SEQUENCE [LARGE SCALE GENOMIC DNA]</scope>
</reference>
<keyword evidence="3" id="KW-1185">Reference proteome</keyword>
<evidence type="ECO:0000313" key="2">
    <source>
        <dbReference type="EMBL" id="GFO48863.1"/>
    </source>
</evidence>
<dbReference type="EMBL" id="BLXT01008455">
    <property type="protein sequence ID" value="GFO48863.1"/>
    <property type="molecule type" value="Genomic_DNA"/>
</dbReference>
<organism evidence="2 3">
    <name type="scientific">Plakobranchus ocellatus</name>
    <dbReference type="NCBI Taxonomy" id="259542"/>
    <lineage>
        <taxon>Eukaryota</taxon>
        <taxon>Metazoa</taxon>
        <taxon>Spiralia</taxon>
        <taxon>Lophotrochozoa</taxon>
        <taxon>Mollusca</taxon>
        <taxon>Gastropoda</taxon>
        <taxon>Heterobranchia</taxon>
        <taxon>Euthyneura</taxon>
        <taxon>Panpulmonata</taxon>
        <taxon>Sacoglossa</taxon>
        <taxon>Placobranchoidea</taxon>
        <taxon>Plakobranchidae</taxon>
        <taxon>Plakobranchus</taxon>
    </lineage>
</organism>
<dbReference type="AlphaFoldDB" id="A0AAV4DXM9"/>
<comment type="caution">
    <text evidence="2">The sequence shown here is derived from an EMBL/GenBank/DDBJ whole genome shotgun (WGS) entry which is preliminary data.</text>
</comment>
<dbReference type="Proteomes" id="UP000735302">
    <property type="component" value="Unassembled WGS sequence"/>
</dbReference>
<gene>
    <name evidence="2" type="ORF">PoB_007536800</name>
</gene>
<accession>A0AAV4DXM9</accession>
<proteinExistence type="predicted"/>
<protein>
    <submittedName>
        <fullName evidence="2">Uncharacterized protein</fullName>
    </submittedName>
</protein>
<name>A0AAV4DXM9_9GAST</name>